<feature type="region of interest" description="Disordered" evidence="6">
    <location>
        <begin position="117"/>
        <end position="144"/>
    </location>
</feature>
<dbReference type="InterPro" id="IPR000209">
    <property type="entry name" value="Peptidase_S8/S53_dom"/>
</dbReference>
<feature type="signal peptide" evidence="8">
    <location>
        <begin position="1"/>
        <end position="35"/>
    </location>
</feature>
<protein>
    <recommendedName>
        <fullName evidence="9">Peptidase S8/S53 domain-containing protein</fullName>
    </recommendedName>
</protein>
<evidence type="ECO:0000256" key="3">
    <source>
        <dbReference type="ARBA" id="ARBA00022801"/>
    </source>
</evidence>
<keyword evidence="4" id="KW-0720">Serine protease</keyword>
<name>A0ABQ4IJM6_9ACTN</name>
<dbReference type="PROSITE" id="PS51892">
    <property type="entry name" value="SUBTILASE"/>
    <property type="match status" value="1"/>
</dbReference>
<evidence type="ECO:0000256" key="7">
    <source>
        <dbReference type="SAM" id="Phobius"/>
    </source>
</evidence>
<comment type="caution">
    <text evidence="10">The sequence shown here is derived from an EMBL/GenBank/DDBJ whole genome shotgun (WGS) entry which is preliminary data.</text>
</comment>
<dbReference type="InterPro" id="IPR050131">
    <property type="entry name" value="Peptidase_S8_subtilisin-like"/>
</dbReference>
<evidence type="ECO:0000256" key="6">
    <source>
        <dbReference type="SAM" id="MobiDB-lite"/>
    </source>
</evidence>
<comment type="similarity">
    <text evidence="1 5">Belongs to the peptidase S8 family.</text>
</comment>
<keyword evidence="11" id="KW-1185">Reference proteome</keyword>
<dbReference type="EMBL" id="BOPA01000036">
    <property type="protein sequence ID" value="GIJ18116.1"/>
    <property type="molecule type" value="Genomic_DNA"/>
</dbReference>
<dbReference type="PANTHER" id="PTHR43806">
    <property type="entry name" value="PEPTIDASE S8"/>
    <property type="match status" value="1"/>
</dbReference>
<gene>
    <name evidence="10" type="ORF">Vgi01_48000</name>
</gene>
<keyword evidence="3" id="KW-0378">Hydrolase</keyword>
<keyword evidence="7" id="KW-0472">Membrane</keyword>
<accession>A0ABQ4IJM6</accession>
<dbReference type="PANTHER" id="PTHR43806:SF11">
    <property type="entry name" value="CEREVISIN-RELATED"/>
    <property type="match status" value="1"/>
</dbReference>
<keyword evidence="8" id="KW-0732">Signal</keyword>
<dbReference type="Proteomes" id="UP000647860">
    <property type="component" value="Unassembled WGS sequence"/>
</dbReference>
<feature type="domain" description="Peptidase S8/S53" evidence="9">
    <location>
        <begin position="161"/>
        <end position="399"/>
    </location>
</feature>
<feature type="transmembrane region" description="Helical" evidence="7">
    <location>
        <begin position="429"/>
        <end position="449"/>
    </location>
</feature>
<evidence type="ECO:0000256" key="2">
    <source>
        <dbReference type="ARBA" id="ARBA00022670"/>
    </source>
</evidence>
<sequence length="457" mass="45905">MKGSAVTTRRTVRAIYLTFLTLLLGLLAGTAPATAADDQVKYYEVTAADQSPDGLARIAERLLGEPARAEEIYRLNAGRRQRDGLALLDTRRLRAQWLLVLPWDAAGDGVRMGPLPAGSAGSCPPTGGGPGCVSPLPAPRPRSDWAGERITTAEAWARTQGEGVMVAVVDSGVDAASPQLRGRVALGADVTSGTAPGNLDRLGSGTGMAGIIAGAGGTPGIAPAATILPLRVAGDVPQADPAQVAIAIEIAVTAGARVIALGAFADPSNTLVAAAARAATAHDVVVVVPAANAGAGATTLTDGLLRVGGAGPEGQRVAEYQPEAVDVTAPGIDVMVLTPAGAEPRSRSGSEYAVAFVAGTAALVRAAYPDLDAAAVTHRIKVTADGASAGVPDRDRGWGTIDPDAAVGAVVPGEQPTRPAAKTGGTGRLALSATAGVVTAALAGSVFLIRRRLRNRT</sequence>
<dbReference type="SUPFAM" id="SSF52743">
    <property type="entry name" value="Subtilisin-like"/>
    <property type="match status" value="1"/>
</dbReference>
<evidence type="ECO:0000256" key="8">
    <source>
        <dbReference type="SAM" id="SignalP"/>
    </source>
</evidence>
<keyword evidence="2" id="KW-0645">Protease</keyword>
<evidence type="ECO:0000259" key="9">
    <source>
        <dbReference type="Pfam" id="PF00082"/>
    </source>
</evidence>
<evidence type="ECO:0000313" key="11">
    <source>
        <dbReference type="Proteomes" id="UP000647860"/>
    </source>
</evidence>
<dbReference type="Pfam" id="PF00082">
    <property type="entry name" value="Peptidase_S8"/>
    <property type="match status" value="1"/>
</dbReference>
<organism evidence="10 11">
    <name type="scientific">Micromonospora gifhornensis</name>
    <dbReference type="NCBI Taxonomy" id="84594"/>
    <lineage>
        <taxon>Bacteria</taxon>
        <taxon>Bacillati</taxon>
        <taxon>Actinomycetota</taxon>
        <taxon>Actinomycetes</taxon>
        <taxon>Micromonosporales</taxon>
        <taxon>Micromonosporaceae</taxon>
        <taxon>Micromonospora</taxon>
    </lineage>
</organism>
<dbReference type="InterPro" id="IPR036852">
    <property type="entry name" value="Peptidase_S8/S53_dom_sf"/>
</dbReference>
<comment type="caution">
    <text evidence="5">Lacks conserved residue(s) required for the propagation of feature annotation.</text>
</comment>
<proteinExistence type="inferred from homology"/>
<keyword evidence="7" id="KW-1133">Transmembrane helix</keyword>
<reference evidence="10 11" key="1">
    <citation type="submission" date="2021-01" db="EMBL/GenBank/DDBJ databases">
        <title>Whole genome shotgun sequence of Verrucosispora gifhornensis NBRC 16317.</title>
        <authorList>
            <person name="Komaki H."/>
            <person name="Tamura T."/>
        </authorList>
    </citation>
    <scope>NUCLEOTIDE SEQUENCE [LARGE SCALE GENOMIC DNA]</scope>
    <source>
        <strain evidence="10 11">NBRC 16317</strain>
    </source>
</reference>
<keyword evidence="7" id="KW-0812">Transmembrane</keyword>
<evidence type="ECO:0000313" key="10">
    <source>
        <dbReference type="EMBL" id="GIJ18116.1"/>
    </source>
</evidence>
<dbReference type="InterPro" id="IPR015500">
    <property type="entry name" value="Peptidase_S8_subtilisin-rel"/>
</dbReference>
<dbReference type="PRINTS" id="PR00723">
    <property type="entry name" value="SUBTILISIN"/>
</dbReference>
<evidence type="ECO:0000256" key="1">
    <source>
        <dbReference type="ARBA" id="ARBA00011073"/>
    </source>
</evidence>
<evidence type="ECO:0000256" key="4">
    <source>
        <dbReference type="ARBA" id="ARBA00022825"/>
    </source>
</evidence>
<feature type="chain" id="PRO_5045631267" description="Peptidase S8/S53 domain-containing protein" evidence="8">
    <location>
        <begin position="36"/>
        <end position="457"/>
    </location>
</feature>
<evidence type="ECO:0000256" key="5">
    <source>
        <dbReference type="PROSITE-ProRule" id="PRU01240"/>
    </source>
</evidence>
<dbReference type="Gene3D" id="3.40.50.200">
    <property type="entry name" value="Peptidase S8/S53 domain"/>
    <property type="match status" value="1"/>
</dbReference>